<evidence type="ECO:0000256" key="1">
    <source>
        <dbReference type="SAM" id="MobiDB-lite"/>
    </source>
</evidence>
<keyword evidence="2" id="KW-1133">Transmembrane helix</keyword>
<proteinExistence type="predicted"/>
<sequence length="140" mass="15405">MFLLRLFSCDESLFFLSQMILCICYGLRILVLFLHPVNNTLSVVINCRSPLVPLSASRASGDNQPAATTAATNKEKQEQSVTGRKAKAVYPCEAEHESELSFQVGAIFSNGKCYLKLHSLTQNLLWNIAFGERGGTGHPI</sequence>
<evidence type="ECO:0000313" key="4">
    <source>
        <dbReference type="Proteomes" id="UP001482620"/>
    </source>
</evidence>
<gene>
    <name evidence="3" type="ORF">ILYODFUR_018642</name>
</gene>
<dbReference type="Gene3D" id="2.30.30.40">
    <property type="entry name" value="SH3 Domains"/>
    <property type="match status" value="1"/>
</dbReference>
<dbReference type="EMBL" id="JAHRIQ010082921">
    <property type="protein sequence ID" value="MEQ2248385.1"/>
    <property type="molecule type" value="Genomic_DNA"/>
</dbReference>
<keyword evidence="2" id="KW-0472">Membrane</keyword>
<dbReference type="SUPFAM" id="SSF50044">
    <property type="entry name" value="SH3-domain"/>
    <property type="match status" value="1"/>
</dbReference>
<organism evidence="3 4">
    <name type="scientific">Ilyodon furcidens</name>
    <name type="common">goldbreast splitfin</name>
    <dbReference type="NCBI Taxonomy" id="33524"/>
    <lineage>
        <taxon>Eukaryota</taxon>
        <taxon>Metazoa</taxon>
        <taxon>Chordata</taxon>
        <taxon>Craniata</taxon>
        <taxon>Vertebrata</taxon>
        <taxon>Euteleostomi</taxon>
        <taxon>Actinopterygii</taxon>
        <taxon>Neopterygii</taxon>
        <taxon>Teleostei</taxon>
        <taxon>Neoteleostei</taxon>
        <taxon>Acanthomorphata</taxon>
        <taxon>Ovalentaria</taxon>
        <taxon>Atherinomorphae</taxon>
        <taxon>Cyprinodontiformes</taxon>
        <taxon>Goodeidae</taxon>
        <taxon>Ilyodon</taxon>
    </lineage>
</organism>
<dbReference type="InterPro" id="IPR036028">
    <property type="entry name" value="SH3-like_dom_sf"/>
</dbReference>
<keyword evidence="4" id="KW-1185">Reference proteome</keyword>
<dbReference type="Proteomes" id="UP001482620">
    <property type="component" value="Unassembled WGS sequence"/>
</dbReference>
<accession>A0ABV0UT47</accession>
<feature type="region of interest" description="Disordered" evidence="1">
    <location>
        <begin position="56"/>
        <end position="82"/>
    </location>
</feature>
<evidence type="ECO:0000256" key="2">
    <source>
        <dbReference type="SAM" id="Phobius"/>
    </source>
</evidence>
<comment type="caution">
    <text evidence="3">The sequence shown here is derived from an EMBL/GenBank/DDBJ whole genome shotgun (WGS) entry which is preliminary data.</text>
</comment>
<feature type="compositionally biased region" description="Polar residues" evidence="1">
    <location>
        <begin position="57"/>
        <end position="72"/>
    </location>
</feature>
<keyword evidence="2" id="KW-0812">Transmembrane</keyword>
<name>A0ABV0UT47_9TELE</name>
<protein>
    <submittedName>
        <fullName evidence="3">Uncharacterized protein</fullName>
    </submittedName>
</protein>
<feature type="transmembrane region" description="Helical" evidence="2">
    <location>
        <begin position="12"/>
        <end position="34"/>
    </location>
</feature>
<reference evidence="3 4" key="1">
    <citation type="submission" date="2021-06" db="EMBL/GenBank/DDBJ databases">
        <authorList>
            <person name="Palmer J.M."/>
        </authorList>
    </citation>
    <scope>NUCLEOTIDE SEQUENCE [LARGE SCALE GENOMIC DNA]</scope>
    <source>
        <strain evidence="4">if_2019</strain>
        <tissue evidence="3">Muscle</tissue>
    </source>
</reference>
<evidence type="ECO:0000313" key="3">
    <source>
        <dbReference type="EMBL" id="MEQ2248385.1"/>
    </source>
</evidence>